<dbReference type="SUPFAM" id="SSF53474">
    <property type="entry name" value="alpha/beta-Hydrolases"/>
    <property type="match status" value="1"/>
</dbReference>
<dbReference type="Gene3D" id="3.40.50.1820">
    <property type="entry name" value="alpha/beta hydrolase"/>
    <property type="match status" value="1"/>
</dbReference>
<dbReference type="Proteomes" id="UP000664844">
    <property type="component" value="Unassembled WGS sequence"/>
</dbReference>
<organism evidence="1 2">
    <name type="scientific">Phormidium pseudopriestleyi FRX01</name>
    <dbReference type="NCBI Taxonomy" id="1759528"/>
    <lineage>
        <taxon>Bacteria</taxon>
        <taxon>Bacillati</taxon>
        <taxon>Cyanobacteriota</taxon>
        <taxon>Cyanophyceae</taxon>
        <taxon>Oscillatoriophycideae</taxon>
        <taxon>Oscillatoriales</taxon>
        <taxon>Oscillatoriaceae</taxon>
        <taxon>Phormidium</taxon>
    </lineage>
</organism>
<dbReference type="RefSeq" id="WP_207086693.1">
    <property type="nucleotide sequence ID" value="NZ_JAFLQW010000076.1"/>
</dbReference>
<dbReference type="InterPro" id="IPR029058">
    <property type="entry name" value="AB_hydrolase_fold"/>
</dbReference>
<keyword evidence="1" id="KW-0378">Hydrolase</keyword>
<gene>
    <name evidence="1" type="ORF">J0895_03220</name>
</gene>
<comment type="caution">
    <text evidence="1">The sequence shown here is derived from an EMBL/GenBank/DDBJ whole genome shotgun (WGS) entry which is preliminary data.</text>
</comment>
<proteinExistence type="predicted"/>
<evidence type="ECO:0000313" key="2">
    <source>
        <dbReference type="Proteomes" id="UP000664844"/>
    </source>
</evidence>
<keyword evidence="2" id="KW-1185">Reference proteome</keyword>
<reference evidence="1 2" key="1">
    <citation type="submission" date="2021-03" db="EMBL/GenBank/DDBJ databases">
        <title>Metabolic Capacity of the Antarctic Cyanobacterium Phormidium pseudopriestleyi that Sustains Oxygenic Photosynthesis in the Presence of Hydrogen Sulfide.</title>
        <authorList>
            <person name="Lumian J.E."/>
            <person name="Jungblut A.D."/>
            <person name="Dillon M.L."/>
            <person name="Hawes I."/>
            <person name="Doran P.T."/>
            <person name="Mackey T.J."/>
            <person name="Dick G.J."/>
            <person name="Grettenberger C.L."/>
            <person name="Sumner D.Y."/>
        </authorList>
    </citation>
    <scope>NUCLEOTIDE SEQUENCE [LARGE SCALE GENOMIC DNA]</scope>
    <source>
        <strain evidence="1 2">FRX01</strain>
    </source>
</reference>
<dbReference type="InterPro" id="IPR008886">
    <property type="entry name" value="UPF0227/Esterase_YqiA"/>
</dbReference>
<evidence type="ECO:0000313" key="1">
    <source>
        <dbReference type="EMBL" id="MBO0348127.1"/>
    </source>
</evidence>
<sequence>MTQALSRTYIYLHGFASSPDSFKANYLRDRFAEIAIPVKIPNLNQGDFSHLTLTRQLEQVGAELPPEPATVTLIGSSFGGLTSAWLAERYPQVDRLVLLAPAFEFLSHWIASLGPKRIEMWQEQGYLPIYHYGEKREIPLSYQFINDAQGYPENQLQRQLPTLILHGVKDEVIPVEASRRFAISRPWVKRVELDSDHGLGNVMPEIWQAIQGFCGI</sequence>
<protein>
    <submittedName>
        <fullName evidence="1">Alpha/beta fold hydrolase</fullName>
    </submittedName>
</protein>
<accession>A0ABS3FM07</accession>
<dbReference type="EMBL" id="JAFLQW010000076">
    <property type="protein sequence ID" value="MBO0348127.1"/>
    <property type="molecule type" value="Genomic_DNA"/>
</dbReference>
<dbReference type="Pfam" id="PF05728">
    <property type="entry name" value="UPF0227"/>
    <property type="match status" value="1"/>
</dbReference>
<dbReference type="GO" id="GO:0016787">
    <property type="term" value="F:hydrolase activity"/>
    <property type="evidence" value="ECO:0007669"/>
    <property type="project" value="UniProtKB-KW"/>
</dbReference>
<name>A0ABS3FM07_9CYAN</name>